<dbReference type="SUPFAM" id="SSF56601">
    <property type="entry name" value="beta-lactamase/transpeptidase-like"/>
    <property type="match status" value="1"/>
</dbReference>
<dbReference type="RefSeq" id="WP_271712513.1">
    <property type="nucleotide sequence ID" value="NZ_AP024169.1"/>
</dbReference>
<organism evidence="5 6">
    <name type="scientific">Anaeromicropila herbilytica</name>
    <dbReference type="NCBI Taxonomy" id="2785025"/>
    <lineage>
        <taxon>Bacteria</taxon>
        <taxon>Bacillati</taxon>
        <taxon>Bacillota</taxon>
        <taxon>Clostridia</taxon>
        <taxon>Lachnospirales</taxon>
        <taxon>Lachnospiraceae</taxon>
        <taxon>Anaeromicropila</taxon>
    </lineage>
</organism>
<dbReference type="AlphaFoldDB" id="A0A7R7EM29"/>
<evidence type="ECO:0000313" key="5">
    <source>
        <dbReference type="EMBL" id="BCN31391.1"/>
    </source>
</evidence>
<reference evidence="5 6" key="1">
    <citation type="submission" date="2020-11" db="EMBL/GenBank/DDBJ databases">
        <title>Draft genome sequencing of a Lachnospiraceae strain isolated from anoxic soil subjected to BSD treatment.</title>
        <authorList>
            <person name="Uek A."/>
            <person name="Tonouchi A."/>
        </authorList>
    </citation>
    <scope>NUCLEOTIDE SEQUENCE [LARGE SCALE GENOMIC DNA]</scope>
    <source>
        <strain evidence="5 6">TB5</strain>
    </source>
</reference>
<dbReference type="InterPro" id="IPR050491">
    <property type="entry name" value="AmpC-like"/>
</dbReference>
<comment type="subcellular location">
    <subcellularLocation>
        <location evidence="1">Membrane</location>
    </subcellularLocation>
</comment>
<dbReference type="PANTHER" id="PTHR46825:SF11">
    <property type="entry name" value="PENICILLIN-BINDING PROTEIN 4"/>
    <property type="match status" value="1"/>
</dbReference>
<dbReference type="InterPro" id="IPR001466">
    <property type="entry name" value="Beta-lactam-related"/>
</dbReference>
<gene>
    <name evidence="5" type="ORF">bsdtb5_26860</name>
</gene>
<keyword evidence="5" id="KW-0378">Hydrolase</keyword>
<dbReference type="KEGG" id="ahb:bsdtb5_26860"/>
<sequence length="740" mass="81377">MKKCGQRVIALLLMMVLCMSSAFTVNVMGASVRKESKGTNIGVVTDTTSEKSIKTSGQVDVPYPDKLPKTKDSKKVVKSFSASDYADTKEVADSVASYLTSAYGESSVQYALIDNGKIVLSGNAKNSEVIDNTAIKNDSIYGIGSVSKMFTTAAVMNLVEDGKVNLDSPVTDYIKDFTMKDERYKKITVRMLINHSSGIMGTSSRNALLFNDNDTFYHDHLLKELKTQRLKADPGAYSVYCNDGFSLAEILVERVTGVSFTTYITNTFINPLVLNSTATPVSKFDHTRLAKLYSMEDGSVLPQEMANIIGTGGIFSSAEDLCIFARTFMKDSNGILNSSSLNAMMNNEYQNGIWPDDTDNSIGYGLGWDCVNTYPFNQYNIKALSKGGDTLYYHSNLTVLPEQNMAIAIVSSGGASSYNGVAAQKILLTALKEKGVINEIKPEKTFSEPVKVALTSDMKKYEGTYLASDGFLNIKMQDEGVLDITYPQHKEYGVLSFVYVGNGKFALPDGSGTFSFTEESNGVTYLRNSGYNNITYLGQSAVDLYIAQKIELNNISDSVAKVWDNRIEKEYYLLNEKYSSASYAAGSPNMKLDNSAIYEGYLGLDKIIDENNAIAVLNGPGSMSRDIMDYTFFKKGNVEYLSMDGYLLVEGKSIKNISSKSFTTKINKDGYAVWYKIPKKLNGKKITVKVPKNAAFVVYDSEGTLVNDSYMSKIYTVTLPKNGEIAFLGNANSKFTVKYK</sequence>
<dbReference type="GO" id="GO:0016787">
    <property type="term" value="F:hydrolase activity"/>
    <property type="evidence" value="ECO:0007669"/>
    <property type="project" value="UniProtKB-KW"/>
</dbReference>
<evidence type="ECO:0000259" key="4">
    <source>
        <dbReference type="Pfam" id="PF00144"/>
    </source>
</evidence>
<dbReference type="Pfam" id="PF00144">
    <property type="entry name" value="Beta-lactamase"/>
    <property type="match status" value="1"/>
</dbReference>
<dbReference type="Gene3D" id="3.40.710.10">
    <property type="entry name" value="DD-peptidase/beta-lactamase superfamily"/>
    <property type="match status" value="1"/>
</dbReference>
<evidence type="ECO:0000256" key="3">
    <source>
        <dbReference type="SAM" id="SignalP"/>
    </source>
</evidence>
<dbReference type="InterPro" id="IPR012338">
    <property type="entry name" value="Beta-lactam/transpept-like"/>
</dbReference>
<feature type="signal peptide" evidence="3">
    <location>
        <begin position="1"/>
        <end position="24"/>
    </location>
</feature>
<feature type="chain" id="PRO_5039038850" evidence="3">
    <location>
        <begin position="25"/>
        <end position="740"/>
    </location>
</feature>
<keyword evidence="2" id="KW-0472">Membrane</keyword>
<protein>
    <submittedName>
        <fullName evidence="5">Serine hydrolase</fullName>
    </submittedName>
</protein>
<name>A0A7R7EM29_9FIRM</name>
<accession>A0A7R7EM29</accession>
<evidence type="ECO:0000313" key="6">
    <source>
        <dbReference type="Proteomes" id="UP000595897"/>
    </source>
</evidence>
<proteinExistence type="predicted"/>
<dbReference type="GO" id="GO:0016020">
    <property type="term" value="C:membrane"/>
    <property type="evidence" value="ECO:0007669"/>
    <property type="project" value="UniProtKB-SubCell"/>
</dbReference>
<evidence type="ECO:0000256" key="1">
    <source>
        <dbReference type="ARBA" id="ARBA00004370"/>
    </source>
</evidence>
<keyword evidence="6" id="KW-1185">Reference proteome</keyword>
<evidence type="ECO:0000256" key="2">
    <source>
        <dbReference type="ARBA" id="ARBA00023136"/>
    </source>
</evidence>
<dbReference type="Proteomes" id="UP000595897">
    <property type="component" value="Chromosome"/>
</dbReference>
<feature type="domain" description="Beta-lactamase-related" evidence="4">
    <location>
        <begin position="102"/>
        <end position="429"/>
    </location>
</feature>
<keyword evidence="3" id="KW-0732">Signal</keyword>
<dbReference type="PANTHER" id="PTHR46825">
    <property type="entry name" value="D-ALANYL-D-ALANINE-CARBOXYPEPTIDASE/ENDOPEPTIDASE AMPH"/>
    <property type="match status" value="1"/>
</dbReference>
<dbReference type="EMBL" id="AP024169">
    <property type="protein sequence ID" value="BCN31391.1"/>
    <property type="molecule type" value="Genomic_DNA"/>
</dbReference>